<reference evidence="2 3" key="1">
    <citation type="submission" date="2013-02" db="EMBL/GenBank/DDBJ databases">
        <title>The Genome Sequence of Acinetobacter gerneri CIP 107464.</title>
        <authorList>
            <consortium name="The Broad Institute Genome Sequencing Platform"/>
            <consortium name="The Broad Institute Genome Sequencing Center for Infectious Disease"/>
            <person name="Cerqueira G."/>
            <person name="Feldgarden M."/>
            <person name="Courvalin P."/>
            <person name="Perichon B."/>
            <person name="Grillot-Courvalin C."/>
            <person name="Clermont D."/>
            <person name="Rocha E."/>
            <person name="Yoon E.-J."/>
            <person name="Nemec A."/>
            <person name="Walker B."/>
            <person name="Young S.K."/>
            <person name="Zeng Q."/>
            <person name="Gargeya S."/>
            <person name="Fitzgerald M."/>
            <person name="Haas B."/>
            <person name="Abouelleil A."/>
            <person name="Alvarado L."/>
            <person name="Arachchi H.M."/>
            <person name="Berlin A.M."/>
            <person name="Chapman S.B."/>
            <person name="Dewar J."/>
            <person name="Goldberg J."/>
            <person name="Griggs A."/>
            <person name="Gujja S."/>
            <person name="Hansen M."/>
            <person name="Howarth C."/>
            <person name="Imamovic A."/>
            <person name="Larimer J."/>
            <person name="McCowan C."/>
            <person name="Murphy C."/>
            <person name="Neiman D."/>
            <person name="Pearson M."/>
            <person name="Priest M."/>
            <person name="Roberts A."/>
            <person name="Saif S."/>
            <person name="Shea T."/>
            <person name="Sisk P."/>
            <person name="Sykes S."/>
            <person name="Wortman J."/>
            <person name="Nusbaum C."/>
            <person name="Birren B."/>
        </authorList>
    </citation>
    <scope>NUCLEOTIDE SEQUENCE [LARGE SCALE GENOMIC DNA]</scope>
    <source>
        <strain evidence="2 3">CIP 107464</strain>
    </source>
</reference>
<dbReference type="Proteomes" id="UP000013117">
    <property type="component" value="Unassembled WGS sequence"/>
</dbReference>
<dbReference type="HOGENOM" id="CLU_161139_0_0_6"/>
<feature type="chain" id="PRO_5004138293" evidence="1">
    <location>
        <begin position="19"/>
        <end position="127"/>
    </location>
</feature>
<gene>
    <name evidence="2" type="ORF">F960_02067</name>
</gene>
<dbReference type="GeneID" id="84209415"/>
<dbReference type="AlphaFoldDB" id="N8ZPK7"/>
<dbReference type="RefSeq" id="WP_004862910.1">
    <property type="nucleotide sequence ID" value="NZ_ASYY01000068.1"/>
</dbReference>
<keyword evidence="3" id="KW-1185">Reference proteome</keyword>
<dbReference type="EMBL" id="APPN01000064">
    <property type="protein sequence ID" value="ENV33688.1"/>
    <property type="molecule type" value="Genomic_DNA"/>
</dbReference>
<organism evidence="2 3">
    <name type="scientific">Acinetobacter gerneri DSM 14967 = CIP 107464 = MTCC 9824</name>
    <dbReference type="NCBI Taxonomy" id="1120926"/>
    <lineage>
        <taxon>Bacteria</taxon>
        <taxon>Pseudomonadati</taxon>
        <taxon>Pseudomonadota</taxon>
        <taxon>Gammaproteobacteria</taxon>
        <taxon>Moraxellales</taxon>
        <taxon>Moraxellaceae</taxon>
        <taxon>Acinetobacter</taxon>
    </lineage>
</organism>
<name>N8ZPK7_9GAMM</name>
<evidence type="ECO:0000313" key="3">
    <source>
        <dbReference type="Proteomes" id="UP000013117"/>
    </source>
</evidence>
<proteinExistence type="predicted"/>
<accession>N8ZPK7</accession>
<feature type="signal peptide" evidence="1">
    <location>
        <begin position="1"/>
        <end position="18"/>
    </location>
</feature>
<dbReference type="PATRIC" id="fig|1120926.3.peg.1994"/>
<keyword evidence="1" id="KW-0732">Signal</keyword>
<comment type="caution">
    <text evidence="2">The sequence shown here is derived from an EMBL/GenBank/DDBJ whole genome shotgun (WGS) entry which is preliminary data.</text>
</comment>
<sequence length="127" mass="14630">MKKIILSIFLLFPAISFANEDMDFDGECYVQGKDNSEQTCKISITRENNLNYELLKLDKAEYVIETSDNCDEDSCKARLGTTMDNLKSAKRLFRDYQSKKVVNEVNDFDWVCTKQTQGALEVCFVIK</sequence>
<protein>
    <submittedName>
        <fullName evidence="2">Uncharacterized protein</fullName>
    </submittedName>
</protein>
<evidence type="ECO:0000313" key="2">
    <source>
        <dbReference type="EMBL" id="ENV33688.1"/>
    </source>
</evidence>
<evidence type="ECO:0000256" key="1">
    <source>
        <dbReference type="SAM" id="SignalP"/>
    </source>
</evidence>